<keyword evidence="3" id="KW-1185">Reference proteome</keyword>
<dbReference type="OrthoDB" id="1115879at2"/>
<sequence>MRKGDLIWLAGLLGIVLFLLYPSTHEIFVRLTKGYPYIMGFIKVAILATLGELLALRIIAGEWRKPFGLSYRAFIWGLLGISFVLVFEIFASGTAVAVKKGLLPMGGGIFANVLPALFTSAAMNIIFAPTMMAFHRVTDTYIDLAHGELGNLNKVTLQAVVSKIDWQNFVGFVIVKTIPLFWIPAHTITFLLPPEYRVLSASFLSIALGAILAFAKKTSNK</sequence>
<feature type="transmembrane region" description="Helical" evidence="1">
    <location>
        <begin position="7"/>
        <end position="23"/>
    </location>
</feature>
<feature type="transmembrane region" description="Helical" evidence="1">
    <location>
        <begin position="109"/>
        <end position="127"/>
    </location>
</feature>
<keyword evidence="1" id="KW-0812">Transmembrane</keyword>
<protein>
    <submittedName>
        <fullName evidence="2">Mpv17 / PMP22 family protein</fullName>
    </submittedName>
</protein>
<evidence type="ECO:0000313" key="3">
    <source>
        <dbReference type="Proteomes" id="UP000192738"/>
    </source>
</evidence>
<evidence type="ECO:0000313" key="2">
    <source>
        <dbReference type="EMBL" id="SMC79313.1"/>
    </source>
</evidence>
<dbReference type="Proteomes" id="UP000192738">
    <property type="component" value="Unassembled WGS sequence"/>
</dbReference>
<keyword evidence="1" id="KW-0472">Membrane</keyword>
<feature type="transmembrane region" description="Helical" evidence="1">
    <location>
        <begin position="198"/>
        <end position="215"/>
    </location>
</feature>
<keyword evidence="1" id="KW-1133">Transmembrane helix</keyword>
<name>A0A1W2C2B8_9FIRM</name>
<accession>A0A1W2C2B8</accession>
<dbReference type="STRING" id="112901.SAMN04488500_10981"/>
<gene>
    <name evidence="2" type="ORF">SAMN04488500_10981</name>
</gene>
<organism evidence="2 3">
    <name type="scientific">Sporomusa malonica</name>
    <dbReference type="NCBI Taxonomy" id="112901"/>
    <lineage>
        <taxon>Bacteria</taxon>
        <taxon>Bacillati</taxon>
        <taxon>Bacillota</taxon>
        <taxon>Negativicutes</taxon>
        <taxon>Selenomonadales</taxon>
        <taxon>Sporomusaceae</taxon>
        <taxon>Sporomusa</taxon>
    </lineage>
</organism>
<evidence type="ECO:0000256" key="1">
    <source>
        <dbReference type="SAM" id="Phobius"/>
    </source>
</evidence>
<dbReference type="EMBL" id="FWXI01000009">
    <property type="protein sequence ID" value="SMC79313.1"/>
    <property type="molecule type" value="Genomic_DNA"/>
</dbReference>
<feature type="transmembrane region" description="Helical" evidence="1">
    <location>
        <begin position="35"/>
        <end position="59"/>
    </location>
</feature>
<dbReference type="AlphaFoldDB" id="A0A1W2C2B8"/>
<reference evidence="2 3" key="1">
    <citation type="submission" date="2017-04" db="EMBL/GenBank/DDBJ databases">
        <authorList>
            <person name="Afonso C.L."/>
            <person name="Miller P.J."/>
            <person name="Scott M.A."/>
            <person name="Spackman E."/>
            <person name="Goraichik I."/>
            <person name="Dimitrov K.M."/>
            <person name="Suarez D.L."/>
            <person name="Swayne D.E."/>
        </authorList>
    </citation>
    <scope>NUCLEOTIDE SEQUENCE [LARGE SCALE GENOMIC DNA]</scope>
    <source>
        <strain evidence="2 3">DSM 5090</strain>
    </source>
</reference>
<feature type="transmembrane region" description="Helical" evidence="1">
    <location>
        <begin position="71"/>
        <end position="97"/>
    </location>
</feature>
<feature type="transmembrane region" description="Helical" evidence="1">
    <location>
        <begin position="169"/>
        <end position="192"/>
    </location>
</feature>
<dbReference type="RefSeq" id="WP_084575985.1">
    <property type="nucleotide sequence ID" value="NZ_CP155572.1"/>
</dbReference>
<proteinExistence type="predicted"/>